<sequence>MTISNLLTSLLDQDPGLAEPIKDGTALAASLAAVSVAIFIVLPTFHGIIRMRGAPGFSEYAAARRVLRGLHALAFASALFSAAVVVGIVGRHFPCRLVLYAQEGLTVVATLLFFVAIYVVWRSSVHTFAEEYAGRGRSDR</sequence>
<keyword evidence="3" id="KW-1185">Reference proteome</keyword>
<protein>
    <submittedName>
        <fullName evidence="2">Uncharacterized protein</fullName>
    </submittedName>
</protein>
<feature type="transmembrane region" description="Helical" evidence="1">
    <location>
        <begin position="70"/>
        <end position="93"/>
    </location>
</feature>
<reference evidence="2" key="1">
    <citation type="submission" date="2021-01" db="EMBL/GenBank/DDBJ databases">
        <title>Whole genome shotgun sequence of Verrucosispora sediminis NBRC 107745.</title>
        <authorList>
            <person name="Komaki H."/>
            <person name="Tamura T."/>
        </authorList>
    </citation>
    <scope>NUCLEOTIDE SEQUENCE</scope>
    <source>
        <strain evidence="2">NBRC 107745</strain>
    </source>
</reference>
<evidence type="ECO:0000313" key="3">
    <source>
        <dbReference type="Proteomes" id="UP000607311"/>
    </source>
</evidence>
<keyword evidence="1" id="KW-0812">Transmembrane</keyword>
<organism evidence="2 3">
    <name type="scientific">Micromonospora sediminimaris</name>
    <dbReference type="NCBI Taxonomy" id="547162"/>
    <lineage>
        <taxon>Bacteria</taxon>
        <taxon>Bacillati</taxon>
        <taxon>Actinomycetota</taxon>
        <taxon>Actinomycetes</taxon>
        <taxon>Micromonosporales</taxon>
        <taxon>Micromonosporaceae</taxon>
        <taxon>Micromonospora</taxon>
    </lineage>
</organism>
<gene>
    <name evidence="2" type="ORF">Vse01_06940</name>
</gene>
<accession>A0A9W5UMH8</accession>
<dbReference type="AlphaFoldDB" id="A0A9W5UMH8"/>
<keyword evidence="1" id="KW-0472">Membrane</keyword>
<evidence type="ECO:0000256" key="1">
    <source>
        <dbReference type="SAM" id="Phobius"/>
    </source>
</evidence>
<dbReference type="EMBL" id="BOPD01000006">
    <property type="protein sequence ID" value="GIJ31546.1"/>
    <property type="molecule type" value="Genomic_DNA"/>
</dbReference>
<name>A0A9W5UMH8_9ACTN</name>
<keyword evidence="1" id="KW-1133">Transmembrane helix</keyword>
<feature type="transmembrane region" description="Helical" evidence="1">
    <location>
        <begin position="26"/>
        <end position="49"/>
    </location>
</feature>
<proteinExistence type="predicted"/>
<feature type="transmembrane region" description="Helical" evidence="1">
    <location>
        <begin position="99"/>
        <end position="121"/>
    </location>
</feature>
<comment type="caution">
    <text evidence="2">The sequence shown here is derived from an EMBL/GenBank/DDBJ whole genome shotgun (WGS) entry which is preliminary data.</text>
</comment>
<dbReference type="Proteomes" id="UP000607311">
    <property type="component" value="Unassembled WGS sequence"/>
</dbReference>
<dbReference type="RefSeq" id="WP_093402582.1">
    <property type="nucleotide sequence ID" value="NZ_BOPD01000006.1"/>
</dbReference>
<evidence type="ECO:0000313" key="2">
    <source>
        <dbReference type="EMBL" id="GIJ31546.1"/>
    </source>
</evidence>